<dbReference type="GO" id="GO:0000166">
    <property type="term" value="F:nucleotide binding"/>
    <property type="evidence" value="ECO:0007669"/>
    <property type="project" value="UniProtKB-KW"/>
</dbReference>
<dbReference type="GO" id="GO:0008473">
    <property type="term" value="F:ornithine cyclodeaminase activity"/>
    <property type="evidence" value="ECO:0007669"/>
    <property type="project" value="UniProtKB-EC"/>
</dbReference>
<dbReference type="Gene3D" id="3.40.50.10690">
    <property type="entry name" value="putative lor/sdh protein like domains"/>
    <property type="match status" value="1"/>
</dbReference>
<dbReference type="InterPro" id="IPR007545">
    <property type="entry name" value="LOR/SDH_bifunc_enz_cons_dom"/>
</dbReference>
<evidence type="ECO:0000256" key="3">
    <source>
        <dbReference type="ARBA" id="ARBA00023027"/>
    </source>
</evidence>
<comment type="cofactor">
    <cofactor evidence="1">
        <name>NAD(+)</name>
        <dbReference type="ChEBI" id="CHEBI:57540"/>
    </cofactor>
</comment>
<dbReference type="EC" id="4.3.1.12" evidence="5"/>
<feature type="domain" description="Arginine dihydrolase ArgZ/ArgE-like C-terminal first subdomain" evidence="8">
    <location>
        <begin position="103"/>
        <end position="182"/>
    </location>
</feature>
<dbReference type="AlphaFoldDB" id="A0A538TPV7"/>
<evidence type="ECO:0000256" key="4">
    <source>
        <dbReference type="ARBA" id="ARBA00023239"/>
    </source>
</evidence>
<evidence type="ECO:0000259" key="8">
    <source>
        <dbReference type="Pfam" id="PF21571"/>
    </source>
</evidence>
<keyword evidence="3" id="KW-0520">NAD</keyword>
<dbReference type="Pfam" id="PF21570">
    <property type="entry name" value="ArgZ-like_C_2nd"/>
    <property type="match status" value="1"/>
</dbReference>
<keyword evidence="2" id="KW-0547">Nucleotide-binding</keyword>
<keyword evidence="4" id="KW-0456">Lyase</keyword>
<dbReference type="InterPro" id="IPR048964">
    <property type="entry name" value="ArgZ/ArgE-like_C_1st"/>
</dbReference>
<evidence type="ECO:0000259" key="6">
    <source>
        <dbReference type="Pfam" id="PF04455"/>
    </source>
</evidence>
<evidence type="ECO:0000256" key="5">
    <source>
        <dbReference type="ARBA" id="ARBA00066346"/>
    </source>
</evidence>
<name>A0A538TPV7_UNCEI</name>
<evidence type="ECO:0000313" key="9">
    <source>
        <dbReference type="EMBL" id="TMQ65661.1"/>
    </source>
</evidence>
<reference evidence="9 10" key="1">
    <citation type="journal article" date="2019" name="Nat. Microbiol.">
        <title>Mediterranean grassland soil C-N compound turnover is dependent on rainfall and depth, and is mediated by genomically divergent microorganisms.</title>
        <authorList>
            <person name="Diamond S."/>
            <person name="Andeer P.F."/>
            <person name="Li Z."/>
            <person name="Crits-Christoph A."/>
            <person name="Burstein D."/>
            <person name="Anantharaman K."/>
            <person name="Lane K.R."/>
            <person name="Thomas B.C."/>
            <person name="Pan C."/>
            <person name="Northen T.R."/>
            <person name="Banfield J.F."/>
        </authorList>
    </citation>
    <scope>NUCLEOTIDE SEQUENCE [LARGE SCALE GENOMIC DNA]</scope>
    <source>
        <strain evidence="9">WS_8</strain>
    </source>
</reference>
<dbReference type="InterPro" id="IPR048963">
    <property type="entry name" value="ArgZ/ArgE-like_C_2nd"/>
</dbReference>
<comment type="caution">
    <text evidence="9">The sequence shown here is derived from an EMBL/GenBank/DDBJ whole genome shotgun (WGS) entry which is preliminary data.</text>
</comment>
<organism evidence="9 10">
    <name type="scientific">Eiseniibacteriota bacterium</name>
    <dbReference type="NCBI Taxonomy" id="2212470"/>
    <lineage>
        <taxon>Bacteria</taxon>
        <taxon>Candidatus Eiseniibacteriota</taxon>
    </lineage>
</organism>
<dbReference type="Pfam" id="PF21571">
    <property type="entry name" value="ArgZ-like_C_1st"/>
    <property type="match status" value="1"/>
</dbReference>
<feature type="domain" description="Arginine dihydrolase ArgZ/ArgE-like C-terminal second subdomain" evidence="7">
    <location>
        <begin position="185"/>
        <end position="395"/>
    </location>
</feature>
<feature type="domain" description="LOR/SDH bifunctional enzyme conserved" evidence="6">
    <location>
        <begin position="4"/>
        <end position="100"/>
    </location>
</feature>
<dbReference type="EMBL" id="VBOY01000068">
    <property type="protein sequence ID" value="TMQ65661.1"/>
    <property type="molecule type" value="Genomic_DNA"/>
</dbReference>
<accession>A0A538TPV7</accession>
<proteinExistence type="predicted"/>
<evidence type="ECO:0000259" key="7">
    <source>
        <dbReference type="Pfam" id="PF21570"/>
    </source>
</evidence>
<evidence type="ECO:0000313" key="10">
    <source>
        <dbReference type="Proteomes" id="UP000316609"/>
    </source>
</evidence>
<dbReference type="Proteomes" id="UP000316609">
    <property type="component" value="Unassembled WGS sequence"/>
</dbReference>
<dbReference type="NCBIfam" id="TIGR00300">
    <property type="entry name" value="TIGR00300 family protein"/>
    <property type="match status" value="1"/>
</dbReference>
<dbReference type="InterPro" id="IPR005239">
    <property type="entry name" value="ArgZ/ArgE-like"/>
</dbReference>
<dbReference type="Pfam" id="PF04455">
    <property type="entry name" value="Saccharop_dh_N"/>
    <property type="match status" value="1"/>
</dbReference>
<sequence length="407" mass="43578">MLREHVVMEGHLIDSDILRRAFGRIVEEGGQFEVLEFRVGTSNAEPSYTRLAVLAPEPETLDRILEGLRYLGASTSVDDARFAPAEADGILPDEFYSTTNFDTFVRISGRWEPVLDQRMDCAIVQRGGSPRCVKQGQVLRGEPVALRGSGLRVRPLERSRDYSVFGFMSERISAEVNKGIVIAGVAREMGRARTAGEKIVAVVGPAVIHSGGDVPLGDLIRNGWIDVLLAGNAFAVHDLEKAILRTSLGVCQMSGRGVEGGSRNHLFAINTVNRAGGIAAAVASGLVTSGVMHEAVRARVPFVLAGSIRDDGPLRDVITDVIEAQKAYAGALEGAGLCLMLATALHSIAVGNLLPARVRTVCVDMSESLPIKLSNRGSMQAIGLVTDVGYFLERLAAELKAAEPMRP</sequence>
<protein>
    <recommendedName>
        <fullName evidence="5">ornithine cyclodeaminase</fullName>
        <ecNumber evidence="5">4.3.1.12</ecNumber>
    </recommendedName>
</protein>
<evidence type="ECO:0000256" key="2">
    <source>
        <dbReference type="ARBA" id="ARBA00022741"/>
    </source>
</evidence>
<dbReference type="Gene3D" id="3.30.70.2690">
    <property type="entry name" value="LOR/SDH bifunctional enzyme, conserved domain"/>
    <property type="match status" value="1"/>
</dbReference>
<dbReference type="InterPro" id="IPR043009">
    <property type="entry name" value="LOR/SDH_bifunc_enz_cons_dom_sf"/>
</dbReference>
<dbReference type="CDD" id="cd12144">
    <property type="entry name" value="SDH_N_domain"/>
    <property type="match status" value="1"/>
</dbReference>
<gene>
    <name evidence="9" type="ORF">E6K78_07315</name>
</gene>
<evidence type="ECO:0000256" key="1">
    <source>
        <dbReference type="ARBA" id="ARBA00001911"/>
    </source>
</evidence>